<evidence type="ECO:0000259" key="1">
    <source>
        <dbReference type="Pfam" id="PF12680"/>
    </source>
</evidence>
<dbReference type="Proteomes" id="UP000199628">
    <property type="component" value="Unassembled WGS sequence"/>
</dbReference>
<dbReference type="InterPro" id="IPR037401">
    <property type="entry name" value="SnoaL-like"/>
</dbReference>
<gene>
    <name evidence="2" type="ORF">SAMN04488239_10858</name>
</gene>
<dbReference type="AlphaFoldDB" id="A0A1G6VGW1"/>
<protein>
    <submittedName>
        <fullName evidence="2">Ketosteroid isomerase-related protein</fullName>
    </submittedName>
</protein>
<accession>A0A1G6VGW1</accession>
<dbReference type="Pfam" id="PF12680">
    <property type="entry name" value="SnoaL_2"/>
    <property type="match status" value="1"/>
</dbReference>
<dbReference type="RefSeq" id="WP_093031906.1">
    <property type="nucleotide sequence ID" value="NZ_FMZV01000008.1"/>
</dbReference>
<evidence type="ECO:0000313" key="3">
    <source>
        <dbReference type="Proteomes" id="UP000199628"/>
    </source>
</evidence>
<dbReference type="Gene3D" id="3.10.450.50">
    <property type="match status" value="1"/>
</dbReference>
<dbReference type="GO" id="GO:0016853">
    <property type="term" value="F:isomerase activity"/>
    <property type="evidence" value="ECO:0007669"/>
    <property type="project" value="UniProtKB-KW"/>
</dbReference>
<reference evidence="3" key="1">
    <citation type="submission" date="2016-10" db="EMBL/GenBank/DDBJ databases">
        <authorList>
            <person name="Varghese N."/>
            <person name="Submissions S."/>
        </authorList>
    </citation>
    <scope>NUCLEOTIDE SEQUENCE [LARGE SCALE GENOMIC DNA]</scope>
    <source>
        <strain evidence="3">CGMCC 1.9108</strain>
    </source>
</reference>
<organism evidence="2 3">
    <name type="scientific">Ruegeria marina</name>
    <dbReference type="NCBI Taxonomy" id="639004"/>
    <lineage>
        <taxon>Bacteria</taxon>
        <taxon>Pseudomonadati</taxon>
        <taxon>Pseudomonadota</taxon>
        <taxon>Alphaproteobacteria</taxon>
        <taxon>Rhodobacterales</taxon>
        <taxon>Roseobacteraceae</taxon>
        <taxon>Ruegeria</taxon>
    </lineage>
</organism>
<proteinExistence type="predicted"/>
<keyword evidence="2" id="KW-0413">Isomerase</keyword>
<dbReference type="OrthoDB" id="7743762at2"/>
<evidence type="ECO:0000313" key="2">
    <source>
        <dbReference type="EMBL" id="SDD52930.1"/>
    </source>
</evidence>
<keyword evidence="3" id="KW-1185">Reference proteome</keyword>
<dbReference type="SUPFAM" id="SSF54427">
    <property type="entry name" value="NTF2-like"/>
    <property type="match status" value="1"/>
</dbReference>
<sequence>MTDTKQTDIVRNGWAALAAGELDKLTADYAEDMIFVLPGQDDVLEGRAAFRSALDGVGDALPPGFDITSMTYCTGENEVVTVLRFTAAKLPNGSQCAVLFRFNSNDKIIEERWFVDTEQWRGAF</sequence>
<dbReference type="EMBL" id="FMZV01000008">
    <property type="protein sequence ID" value="SDD52930.1"/>
    <property type="molecule type" value="Genomic_DNA"/>
</dbReference>
<feature type="domain" description="SnoaL-like" evidence="1">
    <location>
        <begin position="11"/>
        <end position="110"/>
    </location>
</feature>
<dbReference type="InterPro" id="IPR032710">
    <property type="entry name" value="NTF2-like_dom_sf"/>
</dbReference>
<name>A0A1G6VGW1_9RHOB</name>